<dbReference type="SUPFAM" id="SSF53448">
    <property type="entry name" value="Nucleotide-diphospho-sugar transferases"/>
    <property type="match status" value="1"/>
</dbReference>
<dbReference type="PANTHER" id="PTHR31834">
    <property type="entry name" value="INITIATION-SPECIFIC ALPHA-1,6-MANNOSYLTRANSFERASE"/>
    <property type="match status" value="1"/>
</dbReference>
<proteinExistence type="inferred from homology"/>
<evidence type="ECO:0000256" key="10">
    <source>
        <dbReference type="ARBA" id="ARBA00060399"/>
    </source>
</evidence>
<reference evidence="13" key="1">
    <citation type="submission" date="2021-12" db="EMBL/GenBank/DDBJ databases">
        <title>Convergent genome expansion in fungi linked to evolution of root-endophyte symbiosis.</title>
        <authorList>
            <consortium name="DOE Joint Genome Institute"/>
            <person name="Ke Y.-H."/>
            <person name="Bonito G."/>
            <person name="Liao H.-L."/>
            <person name="Looney B."/>
            <person name="Rojas-Flechas A."/>
            <person name="Nash J."/>
            <person name="Hameed K."/>
            <person name="Schadt C."/>
            <person name="Martin F."/>
            <person name="Crous P.W."/>
            <person name="Miettinen O."/>
            <person name="Magnuson J.K."/>
            <person name="Labbe J."/>
            <person name="Jacobson D."/>
            <person name="Doktycz M.J."/>
            <person name="Veneault-Fourrey C."/>
            <person name="Kuo A."/>
            <person name="Mondo S."/>
            <person name="Calhoun S."/>
            <person name="Riley R."/>
            <person name="Ohm R."/>
            <person name="LaButti K."/>
            <person name="Andreopoulos B."/>
            <person name="Pangilinan J."/>
            <person name="Nolan M."/>
            <person name="Tritt A."/>
            <person name="Clum A."/>
            <person name="Lipzen A."/>
            <person name="Daum C."/>
            <person name="Barry K."/>
            <person name="Grigoriev I.V."/>
            <person name="Vilgalys R."/>
        </authorList>
    </citation>
    <scope>NUCLEOTIDE SEQUENCE</scope>
    <source>
        <strain evidence="13">PMI_201</strain>
    </source>
</reference>
<keyword evidence="5" id="KW-0812">Transmembrane</keyword>
<evidence type="ECO:0000256" key="8">
    <source>
        <dbReference type="ARBA" id="ARBA00023034"/>
    </source>
</evidence>
<name>A0AAD4KWN3_9EURO</name>
<dbReference type="Gene3D" id="3.90.550.20">
    <property type="match status" value="1"/>
</dbReference>
<dbReference type="PANTHER" id="PTHR31834:SF1">
    <property type="entry name" value="INITIATION-SPECIFIC ALPHA-1,6-MANNOSYLTRANSFERASE"/>
    <property type="match status" value="1"/>
</dbReference>
<evidence type="ECO:0000256" key="3">
    <source>
        <dbReference type="ARBA" id="ARBA00022676"/>
    </source>
</evidence>
<dbReference type="InterPro" id="IPR007577">
    <property type="entry name" value="GlycoTrfase_DXD_sugar-bd_CS"/>
</dbReference>
<sequence>MAPVRRGLVAIVVLLAFVFLLRSSSSASSDSRDTHSSERPVQVPPRVRTHAGRQQSAQFFIEDIADRPLRERLRYQYPYDIDAKFPAFIWQTWKDVPSSSWFPDELRPSEESWSQLHPGFVHEVLGDKTAEHLIRYLYSSVPEVVEAYESLPVPVLKADLFRYLILLARGGVYSDIDTEALQPAIDWLPKDLDPLSVGLVVGIEADPDRPDWHDWYSRRIQFCQWTIQSKPGHPILRDVVATIVEDTLRMKREGILTMARMDKSIVEFTGPAVWTDAVFRYFNNEDYFQNEKSRNVTYEDFTGQTTQKKVGDVVVLPITSFSPGVGQMGAEEPDHPMAFVRHDFGGTWKPANERYIG</sequence>
<dbReference type="GeneID" id="70243992"/>
<protein>
    <submittedName>
        <fullName evidence="13">Alpha-1,6-mannosyltransferase subunit</fullName>
    </submittedName>
</protein>
<evidence type="ECO:0000313" key="13">
    <source>
        <dbReference type="EMBL" id="KAH8701829.1"/>
    </source>
</evidence>
<comment type="similarity">
    <text evidence="2">Belongs to the glycosyltransferase 32 family.</text>
</comment>
<accession>A0AAD4KWN3</accession>
<keyword evidence="8" id="KW-0333">Golgi apparatus</keyword>
<evidence type="ECO:0000256" key="12">
    <source>
        <dbReference type="SAM" id="SignalP"/>
    </source>
</evidence>
<feature type="chain" id="PRO_5042135033" evidence="12">
    <location>
        <begin position="27"/>
        <end position="357"/>
    </location>
</feature>
<evidence type="ECO:0000313" key="14">
    <source>
        <dbReference type="Proteomes" id="UP001201262"/>
    </source>
</evidence>
<dbReference type="AlphaFoldDB" id="A0AAD4KWN3"/>
<dbReference type="InterPro" id="IPR029044">
    <property type="entry name" value="Nucleotide-diphossugar_trans"/>
</dbReference>
<dbReference type="GO" id="GO:0000009">
    <property type="term" value="F:alpha-1,6-mannosyltransferase activity"/>
    <property type="evidence" value="ECO:0007669"/>
    <property type="project" value="InterPro"/>
</dbReference>
<evidence type="ECO:0000256" key="7">
    <source>
        <dbReference type="ARBA" id="ARBA00022989"/>
    </source>
</evidence>
<keyword evidence="9" id="KW-0472">Membrane</keyword>
<feature type="signal peptide" evidence="12">
    <location>
        <begin position="1"/>
        <end position="26"/>
    </location>
</feature>
<dbReference type="InterPro" id="IPR039367">
    <property type="entry name" value="Och1-like"/>
</dbReference>
<keyword evidence="3" id="KW-0328">Glycosyltransferase</keyword>
<evidence type="ECO:0000256" key="5">
    <source>
        <dbReference type="ARBA" id="ARBA00022692"/>
    </source>
</evidence>
<dbReference type="FunFam" id="3.90.550.20:FF:000002">
    <property type="entry name" value="Initiation-specific alpha-1,6-mannosyltransferase"/>
    <property type="match status" value="1"/>
</dbReference>
<evidence type="ECO:0000256" key="11">
    <source>
        <dbReference type="SAM" id="MobiDB-lite"/>
    </source>
</evidence>
<keyword evidence="12" id="KW-0732">Signal</keyword>
<evidence type="ECO:0000256" key="2">
    <source>
        <dbReference type="ARBA" id="ARBA00009003"/>
    </source>
</evidence>
<keyword evidence="4" id="KW-0808">Transferase</keyword>
<dbReference type="GO" id="GO:0000136">
    <property type="term" value="C:mannan polymerase complex"/>
    <property type="evidence" value="ECO:0007669"/>
    <property type="project" value="TreeGrafter"/>
</dbReference>
<dbReference type="Pfam" id="PF04488">
    <property type="entry name" value="Gly_transf_sug"/>
    <property type="match status" value="1"/>
</dbReference>
<dbReference type="EMBL" id="JAJTJA010000003">
    <property type="protein sequence ID" value="KAH8701829.1"/>
    <property type="molecule type" value="Genomic_DNA"/>
</dbReference>
<keyword evidence="14" id="KW-1185">Reference proteome</keyword>
<keyword evidence="7" id="KW-1133">Transmembrane helix</keyword>
<comment type="subcellular location">
    <subcellularLocation>
        <location evidence="10">Endomembrane system</location>
        <topology evidence="10">Single-pass type II membrane protein</topology>
    </subcellularLocation>
    <subcellularLocation>
        <location evidence="1">Golgi apparatus membrane</location>
        <topology evidence="1">Single-pass membrane protein</topology>
    </subcellularLocation>
</comment>
<feature type="region of interest" description="Disordered" evidence="11">
    <location>
        <begin position="26"/>
        <end position="53"/>
    </location>
</feature>
<dbReference type="GO" id="GO:0006487">
    <property type="term" value="P:protein N-linked glycosylation"/>
    <property type="evidence" value="ECO:0007669"/>
    <property type="project" value="TreeGrafter"/>
</dbReference>
<keyword evidence="6" id="KW-0735">Signal-anchor</keyword>
<evidence type="ECO:0000256" key="4">
    <source>
        <dbReference type="ARBA" id="ARBA00022679"/>
    </source>
</evidence>
<organism evidence="13 14">
    <name type="scientific">Talaromyces proteolyticus</name>
    <dbReference type="NCBI Taxonomy" id="1131652"/>
    <lineage>
        <taxon>Eukaryota</taxon>
        <taxon>Fungi</taxon>
        <taxon>Dikarya</taxon>
        <taxon>Ascomycota</taxon>
        <taxon>Pezizomycotina</taxon>
        <taxon>Eurotiomycetes</taxon>
        <taxon>Eurotiomycetidae</taxon>
        <taxon>Eurotiales</taxon>
        <taxon>Trichocomaceae</taxon>
        <taxon>Talaromyces</taxon>
        <taxon>Talaromyces sect. Bacilispori</taxon>
    </lineage>
</organism>
<evidence type="ECO:0000256" key="6">
    <source>
        <dbReference type="ARBA" id="ARBA00022968"/>
    </source>
</evidence>
<evidence type="ECO:0000256" key="9">
    <source>
        <dbReference type="ARBA" id="ARBA00023136"/>
    </source>
</evidence>
<dbReference type="RefSeq" id="XP_046075205.1">
    <property type="nucleotide sequence ID" value="XM_046213705.1"/>
</dbReference>
<comment type="caution">
    <text evidence="13">The sequence shown here is derived from an EMBL/GenBank/DDBJ whole genome shotgun (WGS) entry which is preliminary data.</text>
</comment>
<gene>
    <name evidence="13" type="ORF">BGW36DRAFT_355980</name>
</gene>
<evidence type="ECO:0000256" key="1">
    <source>
        <dbReference type="ARBA" id="ARBA00004194"/>
    </source>
</evidence>
<dbReference type="Proteomes" id="UP001201262">
    <property type="component" value="Unassembled WGS sequence"/>
</dbReference>